<evidence type="ECO:0000259" key="1">
    <source>
        <dbReference type="PROSITE" id="PS51186"/>
    </source>
</evidence>
<dbReference type="Pfam" id="PF00583">
    <property type="entry name" value="Acetyltransf_1"/>
    <property type="match status" value="1"/>
</dbReference>
<dbReference type="EMBL" id="JBHSON010000034">
    <property type="protein sequence ID" value="MFC5748687.1"/>
    <property type="molecule type" value="Genomic_DNA"/>
</dbReference>
<gene>
    <name evidence="2" type="ORF">ACFPZN_23980</name>
</gene>
<protein>
    <submittedName>
        <fullName evidence="2">GNAT family N-acetyltransferase</fullName>
        <ecNumber evidence="2">2.3.1.-</ecNumber>
    </submittedName>
</protein>
<proteinExistence type="predicted"/>
<dbReference type="EC" id="2.3.1.-" evidence="2"/>
<keyword evidence="2" id="KW-0012">Acyltransferase</keyword>
<evidence type="ECO:0000313" key="3">
    <source>
        <dbReference type="Proteomes" id="UP001596074"/>
    </source>
</evidence>
<comment type="caution">
    <text evidence="2">The sequence shown here is derived from an EMBL/GenBank/DDBJ whole genome shotgun (WGS) entry which is preliminary data.</text>
</comment>
<feature type="domain" description="N-acetyltransferase" evidence="1">
    <location>
        <begin position="5"/>
        <end position="176"/>
    </location>
</feature>
<evidence type="ECO:0000313" key="2">
    <source>
        <dbReference type="EMBL" id="MFC5748687.1"/>
    </source>
</evidence>
<dbReference type="RefSeq" id="WP_378284366.1">
    <property type="nucleotide sequence ID" value="NZ_JBHSON010000034.1"/>
</dbReference>
<organism evidence="2 3">
    <name type="scientific">Actinomadura rugatobispora</name>
    <dbReference type="NCBI Taxonomy" id="1994"/>
    <lineage>
        <taxon>Bacteria</taxon>
        <taxon>Bacillati</taxon>
        <taxon>Actinomycetota</taxon>
        <taxon>Actinomycetes</taxon>
        <taxon>Streptosporangiales</taxon>
        <taxon>Thermomonosporaceae</taxon>
        <taxon>Actinomadura</taxon>
    </lineage>
</organism>
<keyword evidence="3" id="KW-1185">Reference proteome</keyword>
<keyword evidence="2" id="KW-0808">Transferase</keyword>
<dbReference type="GO" id="GO:0016746">
    <property type="term" value="F:acyltransferase activity"/>
    <property type="evidence" value="ECO:0007669"/>
    <property type="project" value="UniProtKB-KW"/>
</dbReference>
<sequence length="188" mass="20818">MPTEVELRSQDGHEALGMLDELADLYVQVYAEPPYNSAPKFSRARFLERTREQATSTGFTLVTARRSGRLVGFSFGFSMLAGSWWAAASMPSAQVLDASKYAVIELIVDRDHRGRGTGRALLDALLAGRPEQYATLAAVIEADAYAWYLRSGWRKIAEFRAEPPYSDALILRLPREGNRNLHAAAHSG</sequence>
<accession>A0ABW1A167</accession>
<dbReference type="PROSITE" id="PS51186">
    <property type="entry name" value="GNAT"/>
    <property type="match status" value="1"/>
</dbReference>
<reference evidence="3" key="1">
    <citation type="journal article" date="2019" name="Int. J. Syst. Evol. Microbiol.">
        <title>The Global Catalogue of Microorganisms (GCM) 10K type strain sequencing project: providing services to taxonomists for standard genome sequencing and annotation.</title>
        <authorList>
            <consortium name="The Broad Institute Genomics Platform"/>
            <consortium name="The Broad Institute Genome Sequencing Center for Infectious Disease"/>
            <person name="Wu L."/>
            <person name="Ma J."/>
        </authorList>
    </citation>
    <scope>NUCLEOTIDE SEQUENCE [LARGE SCALE GENOMIC DNA]</scope>
    <source>
        <strain evidence="3">KCTC 42087</strain>
    </source>
</reference>
<dbReference type="Proteomes" id="UP001596074">
    <property type="component" value="Unassembled WGS sequence"/>
</dbReference>
<dbReference type="Gene3D" id="3.40.630.30">
    <property type="match status" value="1"/>
</dbReference>
<dbReference type="InterPro" id="IPR016181">
    <property type="entry name" value="Acyl_CoA_acyltransferase"/>
</dbReference>
<dbReference type="InterPro" id="IPR000182">
    <property type="entry name" value="GNAT_dom"/>
</dbReference>
<dbReference type="SUPFAM" id="SSF55729">
    <property type="entry name" value="Acyl-CoA N-acyltransferases (Nat)"/>
    <property type="match status" value="1"/>
</dbReference>
<name>A0ABW1A167_9ACTN</name>